<organism evidence="3 4">
    <name type="scientific">Nicoliella lavandulae</name>
    <dbReference type="NCBI Taxonomy" id="3082954"/>
    <lineage>
        <taxon>Bacteria</taxon>
        <taxon>Bacillati</taxon>
        <taxon>Bacillota</taxon>
        <taxon>Bacilli</taxon>
        <taxon>Lactobacillales</taxon>
        <taxon>Lactobacillaceae</taxon>
        <taxon>Nicoliella</taxon>
    </lineage>
</organism>
<gene>
    <name evidence="3" type="ORF">R4146_05000</name>
</gene>
<sequence length="243" mass="27214">MIYTEFAELYDELFDPEMYQQWLAFVQANTRPGSLLDLACGNGRLAISLAQNGYQAAGLDLSADMLAIASQKATTAGVELPLYNGNMLDLAGLAARDVITCFDDSICYLANAAEVAEMMKQVFATLNSGGIFLFDVITPYQTDVVYPGYMYNYHDEDRAFMWRSYAGDDEHSVEHDLSFFNYNPTKDAYDEVSELHRERTYPLDVYQKALTDAGFTAINVSADFGNAEIKPDTTRWFFTAKKG</sequence>
<dbReference type="CDD" id="cd02440">
    <property type="entry name" value="AdoMet_MTases"/>
    <property type="match status" value="1"/>
</dbReference>
<dbReference type="InterPro" id="IPR041698">
    <property type="entry name" value="Methyltransf_25"/>
</dbReference>
<dbReference type="EMBL" id="JAWMWH010000001">
    <property type="protein sequence ID" value="MEJ6400514.1"/>
    <property type="molecule type" value="Genomic_DNA"/>
</dbReference>
<keyword evidence="3" id="KW-0489">Methyltransferase</keyword>
<dbReference type="RefSeq" id="WP_339960320.1">
    <property type="nucleotide sequence ID" value="NZ_JAWMWH010000001.1"/>
</dbReference>
<reference evidence="3 4" key="1">
    <citation type="submission" date="2023-10" db="EMBL/GenBank/DDBJ databases">
        <title>Nicoliella lavandulae sp. nov. isolated from Lavandula angustifolia flowers.</title>
        <authorList>
            <person name="Alcantara C."/>
            <person name="Zuniga M."/>
            <person name="Landete J.M."/>
            <person name="Monedero V."/>
        </authorList>
    </citation>
    <scope>NUCLEOTIDE SEQUENCE [LARGE SCALE GENOMIC DNA]</scope>
    <source>
        <strain evidence="3 4">Es01</strain>
    </source>
</reference>
<dbReference type="SUPFAM" id="SSF53335">
    <property type="entry name" value="S-adenosyl-L-methionine-dependent methyltransferases"/>
    <property type="match status" value="1"/>
</dbReference>
<dbReference type="PANTHER" id="PTHR43861">
    <property type="entry name" value="TRANS-ACONITATE 2-METHYLTRANSFERASE-RELATED"/>
    <property type="match status" value="1"/>
</dbReference>
<dbReference type="GO" id="GO:0032259">
    <property type="term" value="P:methylation"/>
    <property type="evidence" value="ECO:0007669"/>
    <property type="project" value="UniProtKB-KW"/>
</dbReference>
<dbReference type="EC" id="2.1.1.-" evidence="3"/>
<accession>A0ABU8SKV9</accession>
<name>A0ABU8SKV9_9LACO</name>
<dbReference type="Pfam" id="PF13649">
    <property type="entry name" value="Methyltransf_25"/>
    <property type="match status" value="1"/>
</dbReference>
<evidence type="ECO:0000313" key="3">
    <source>
        <dbReference type="EMBL" id="MEJ6400514.1"/>
    </source>
</evidence>
<dbReference type="Gene3D" id="3.40.50.150">
    <property type="entry name" value="Vaccinia Virus protein VP39"/>
    <property type="match status" value="1"/>
</dbReference>
<dbReference type="GO" id="GO:0008168">
    <property type="term" value="F:methyltransferase activity"/>
    <property type="evidence" value="ECO:0007669"/>
    <property type="project" value="UniProtKB-KW"/>
</dbReference>
<feature type="domain" description="Methyltransferase" evidence="2">
    <location>
        <begin position="36"/>
        <end position="130"/>
    </location>
</feature>
<dbReference type="Proteomes" id="UP001370590">
    <property type="component" value="Unassembled WGS sequence"/>
</dbReference>
<evidence type="ECO:0000256" key="1">
    <source>
        <dbReference type="ARBA" id="ARBA00022679"/>
    </source>
</evidence>
<comment type="caution">
    <text evidence="3">The sequence shown here is derived from an EMBL/GenBank/DDBJ whole genome shotgun (WGS) entry which is preliminary data.</text>
</comment>
<keyword evidence="1 3" id="KW-0808">Transferase</keyword>
<dbReference type="InterPro" id="IPR029063">
    <property type="entry name" value="SAM-dependent_MTases_sf"/>
</dbReference>
<evidence type="ECO:0000313" key="4">
    <source>
        <dbReference type="Proteomes" id="UP001370590"/>
    </source>
</evidence>
<proteinExistence type="predicted"/>
<keyword evidence="4" id="KW-1185">Reference proteome</keyword>
<protein>
    <submittedName>
        <fullName evidence="3">Class I SAM-dependent methyltransferase</fullName>
        <ecNumber evidence="3">2.1.1.-</ecNumber>
    </submittedName>
</protein>
<dbReference type="Gene3D" id="2.20.25.110">
    <property type="entry name" value="S-adenosyl-L-methionine-dependent methyltransferases"/>
    <property type="match status" value="1"/>
</dbReference>
<evidence type="ECO:0000259" key="2">
    <source>
        <dbReference type="Pfam" id="PF13649"/>
    </source>
</evidence>